<dbReference type="SUPFAM" id="SSF69118">
    <property type="entry name" value="AhpD-like"/>
    <property type="match status" value="2"/>
</dbReference>
<dbReference type="PANTHER" id="PTHR33930:SF2">
    <property type="entry name" value="BLR3452 PROTEIN"/>
    <property type="match status" value="1"/>
</dbReference>
<gene>
    <name evidence="2" type="ORF">ACFQRG_08685</name>
</gene>
<dbReference type="Pfam" id="PF02627">
    <property type="entry name" value="CMD"/>
    <property type="match status" value="2"/>
</dbReference>
<protein>
    <submittedName>
        <fullName evidence="2">Carboxymuconolactone decarboxylase family protein</fullName>
    </submittedName>
</protein>
<evidence type="ECO:0000313" key="2">
    <source>
        <dbReference type="EMBL" id="MFC7393058.1"/>
    </source>
</evidence>
<accession>A0ABW2PUH5</accession>
<dbReference type="PANTHER" id="PTHR33930">
    <property type="entry name" value="ALKYL HYDROPEROXIDE REDUCTASE AHPD"/>
    <property type="match status" value="1"/>
</dbReference>
<dbReference type="Proteomes" id="UP001596505">
    <property type="component" value="Unassembled WGS sequence"/>
</dbReference>
<organism evidence="2 3">
    <name type="scientific">Scopulibacillus cellulosilyticus</name>
    <dbReference type="NCBI Taxonomy" id="2665665"/>
    <lineage>
        <taxon>Bacteria</taxon>
        <taxon>Bacillati</taxon>
        <taxon>Bacillota</taxon>
        <taxon>Bacilli</taxon>
        <taxon>Bacillales</taxon>
        <taxon>Sporolactobacillaceae</taxon>
        <taxon>Scopulibacillus</taxon>
    </lineage>
</organism>
<evidence type="ECO:0000313" key="3">
    <source>
        <dbReference type="Proteomes" id="UP001596505"/>
    </source>
</evidence>
<evidence type="ECO:0000259" key="1">
    <source>
        <dbReference type="Pfam" id="PF02627"/>
    </source>
</evidence>
<feature type="domain" description="Carboxymuconolactone decarboxylase-like" evidence="1">
    <location>
        <begin position="168"/>
        <end position="240"/>
    </location>
</feature>
<proteinExistence type="predicted"/>
<dbReference type="Gene3D" id="1.20.1290.10">
    <property type="entry name" value="AhpD-like"/>
    <property type="match status" value="2"/>
</dbReference>
<reference evidence="3" key="1">
    <citation type="journal article" date="2019" name="Int. J. Syst. Evol. Microbiol.">
        <title>The Global Catalogue of Microorganisms (GCM) 10K type strain sequencing project: providing services to taxonomists for standard genome sequencing and annotation.</title>
        <authorList>
            <consortium name="The Broad Institute Genomics Platform"/>
            <consortium name="The Broad Institute Genome Sequencing Center for Infectious Disease"/>
            <person name="Wu L."/>
            <person name="Ma J."/>
        </authorList>
    </citation>
    <scope>NUCLEOTIDE SEQUENCE [LARGE SCALE GENOMIC DNA]</scope>
    <source>
        <strain evidence="3">CGMCC 1.16305</strain>
    </source>
</reference>
<dbReference type="EMBL" id="JBHTCO010000007">
    <property type="protein sequence ID" value="MFC7393058.1"/>
    <property type="molecule type" value="Genomic_DNA"/>
</dbReference>
<dbReference type="InterPro" id="IPR003779">
    <property type="entry name" value="CMD-like"/>
</dbReference>
<name>A0ABW2PUH5_9BACL</name>
<keyword evidence="3" id="KW-1185">Reference proteome</keyword>
<sequence length="247" mass="27611">MTNAIKFFKEVYGEVPNWAQKMNDYTPDAFEAYTQLRKVVMQDGALSRKDKECILVGINAARRYERSMIYHTQGAVDAGTSLEELAEILSVCVLSRGLPAWLEGIKALAFASNYMHANGKTKDNLVKQPTKAKSEFESISECLNYYRSKFGTEPKWVEDLAKYHPNALIHYTNLRNANLADQGIVPRKLKELVLVGINTSERYPEGVRIHTEGAKACGATENELAECHLTAVLTAGIPAWFEGSDFL</sequence>
<comment type="caution">
    <text evidence="2">The sequence shown here is derived from an EMBL/GenBank/DDBJ whole genome shotgun (WGS) entry which is preliminary data.</text>
</comment>
<dbReference type="RefSeq" id="WP_380965503.1">
    <property type="nucleotide sequence ID" value="NZ_JBHTCO010000007.1"/>
</dbReference>
<feature type="domain" description="Carboxymuconolactone decarboxylase-like" evidence="1">
    <location>
        <begin position="27"/>
        <end position="108"/>
    </location>
</feature>
<dbReference type="InterPro" id="IPR029032">
    <property type="entry name" value="AhpD-like"/>
</dbReference>